<feature type="domain" description="COMM" evidence="3">
    <location>
        <begin position="123"/>
        <end position="199"/>
    </location>
</feature>
<evidence type="ECO:0000313" key="5">
    <source>
        <dbReference type="EMBL" id="JAS32166.1"/>
    </source>
</evidence>
<sequence>MQLSPQVGIGLKRLTNQNLISDDTFKQILQTSSIILKNPESSLDKNLNHLCGSKGDIVKESFASLLTLFVESARHDLDSITFSSFLESYSTNSSRISNIVKVYNHFKDSFQQSLKHIGTFFPQIINVHWRLDYCVKSISFEHESQPQFLIDLHIEEIKKLSDNRDVSSVRRIKFICSLQELQTLVSKLRDATRLVQSIAQMK</sequence>
<proteinExistence type="inferred from homology"/>
<dbReference type="PANTHER" id="PTHR31159:SF1">
    <property type="entry name" value="COMM DOMAIN-CONTAINING PROTEIN 3"/>
    <property type="match status" value="1"/>
</dbReference>
<dbReference type="PANTHER" id="PTHR31159">
    <property type="entry name" value="COMM DOMAIN-CONTAINING PROTEIN 3"/>
    <property type="match status" value="1"/>
</dbReference>
<evidence type="ECO:0000313" key="4">
    <source>
        <dbReference type="EMBL" id="JAS14877.1"/>
    </source>
</evidence>
<organism evidence="4">
    <name type="scientific">Clastoptera arizonana</name>
    <name type="common">Arizona spittle bug</name>
    <dbReference type="NCBI Taxonomy" id="38151"/>
    <lineage>
        <taxon>Eukaryota</taxon>
        <taxon>Metazoa</taxon>
        <taxon>Ecdysozoa</taxon>
        <taxon>Arthropoda</taxon>
        <taxon>Hexapoda</taxon>
        <taxon>Insecta</taxon>
        <taxon>Pterygota</taxon>
        <taxon>Neoptera</taxon>
        <taxon>Paraneoptera</taxon>
        <taxon>Hemiptera</taxon>
        <taxon>Auchenorrhyncha</taxon>
        <taxon>Cercopoidea</taxon>
        <taxon>Clastopteridae</taxon>
        <taxon>Clastoptera</taxon>
    </lineage>
</organism>
<dbReference type="InterPro" id="IPR017920">
    <property type="entry name" value="COMM"/>
</dbReference>
<dbReference type="PROSITE" id="PS51269">
    <property type="entry name" value="COMM"/>
    <property type="match status" value="1"/>
</dbReference>
<comment type="similarity">
    <text evidence="2">Belongs to the COMM domain-containing protein 3 family.</text>
</comment>
<evidence type="ECO:0000256" key="1">
    <source>
        <dbReference type="ARBA" id="ARBA00016548"/>
    </source>
</evidence>
<dbReference type="EMBL" id="GEDC01005132">
    <property type="protein sequence ID" value="JAS32166.1"/>
    <property type="molecule type" value="Transcribed_RNA"/>
</dbReference>
<dbReference type="AlphaFoldDB" id="A0A1B6CN21"/>
<dbReference type="InterPro" id="IPR037355">
    <property type="entry name" value="COMMD3"/>
</dbReference>
<evidence type="ECO:0000259" key="3">
    <source>
        <dbReference type="PROSITE" id="PS51269"/>
    </source>
</evidence>
<dbReference type="EMBL" id="GEDC01022421">
    <property type="protein sequence ID" value="JAS14877.1"/>
    <property type="molecule type" value="Transcribed_RNA"/>
</dbReference>
<protein>
    <recommendedName>
        <fullName evidence="1">COMM domain-containing protein 3</fullName>
    </recommendedName>
</protein>
<name>A0A1B6CN21_9HEMI</name>
<dbReference type="Pfam" id="PF07258">
    <property type="entry name" value="COMM_domain"/>
    <property type="match status" value="1"/>
</dbReference>
<accession>A0A1B6CN21</accession>
<dbReference type="Pfam" id="PF21672">
    <property type="entry name" value="COMM_HN"/>
    <property type="match status" value="1"/>
</dbReference>
<gene>
    <name evidence="5" type="ORF">g.37762</name>
    <name evidence="4" type="ORF">g.37765</name>
</gene>
<reference evidence="4" key="1">
    <citation type="submission" date="2015-12" db="EMBL/GenBank/DDBJ databases">
        <title>De novo transcriptome assembly of four potential Pierce s Disease insect vectors from Arizona vineyards.</title>
        <authorList>
            <person name="Tassone E.E."/>
        </authorList>
    </citation>
    <scope>NUCLEOTIDE SEQUENCE</scope>
</reference>
<dbReference type="GO" id="GO:0006814">
    <property type="term" value="P:sodium ion transport"/>
    <property type="evidence" value="ECO:0007669"/>
    <property type="project" value="InterPro"/>
</dbReference>
<evidence type="ECO:0000256" key="2">
    <source>
        <dbReference type="ARBA" id="ARBA00093469"/>
    </source>
</evidence>